<dbReference type="EMBL" id="CAJNJA010043723">
    <property type="protein sequence ID" value="CAE7796305.1"/>
    <property type="molecule type" value="Genomic_DNA"/>
</dbReference>
<accession>A0A812YU71</accession>
<dbReference type="AlphaFoldDB" id="A0A812YU71"/>
<gene>
    <name evidence="1" type="ORF">SNEC2469_LOCUS23442</name>
</gene>
<keyword evidence="2" id="KW-1185">Reference proteome</keyword>
<reference evidence="1" key="1">
    <citation type="submission" date="2021-02" db="EMBL/GenBank/DDBJ databases">
        <authorList>
            <person name="Dougan E. K."/>
            <person name="Rhodes N."/>
            <person name="Thang M."/>
            <person name="Chan C."/>
        </authorList>
    </citation>
    <scope>NUCLEOTIDE SEQUENCE</scope>
</reference>
<protein>
    <submittedName>
        <fullName evidence="1">Uncharacterized protein</fullName>
    </submittedName>
</protein>
<organism evidence="1 2">
    <name type="scientific">Symbiodinium necroappetens</name>
    <dbReference type="NCBI Taxonomy" id="1628268"/>
    <lineage>
        <taxon>Eukaryota</taxon>
        <taxon>Sar</taxon>
        <taxon>Alveolata</taxon>
        <taxon>Dinophyceae</taxon>
        <taxon>Suessiales</taxon>
        <taxon>Symbiodiniaceae</taxon>
        <taxon>Symbiodinium</taxon>
    </lineage>
</organism>
<proteinExistence type="predicted"/>
<evidence type="ECO:0000313" key="2">
    <source>
        <dbReference type="Proteomes" id="UP000601435"/>
    </source>
</evidence>
<sequence length="164" mass="17714">MWLPMEFQTSAAEATSNTSPIMDWIRANRAVDLFPGGDVPLRYSRTCLVDFARQLAEPIPAVPVALPPAATGSAMPSSPACTSATCYGYFAPIMAVPPTSPCFSKMGGRTLARRPLMREDLVGTGNLLQPKGVVQMGLIQHYVFVSVRTLTEPDKTSHHTSYAI</sequence>
<comment type="caution">
    <text evidence="1">The sequence shown here is derived from an EMBL/GenBank/DDBJ whole genome shotgun (WGS) entry which is preliminary data.</text>
</comment>
<dbReference type="Proteomes" id="UP000601435">
    <property type="component" value="Unassembled WGS sequence"/>
</dbReference>
<name>A0A812YU71_9DINO</name>
<evidence type="ECO:0000313" key="1">
    <source>
        <dbReference type="EMBL" id="CAE7796305.1"/>
    </source>
</evidence>